<protein>
    <submittedName>
        <fullName evidence="1">Uncharacterized protein</fullName>
    </submittedName>
</protein>
<sequence length="48" mass="5723">MRKMTVREEELGKILQMIGDFNIKLGLEEQMKVQIHIHIDLRNTSKEK</sequence>
<comment type="caution">
    <text evidence="1">The sequence shown here is derived from an EMBL/GenBank/DDBJ whole genome shotgun (WGS) entry which is preliminary data.</text>
</comment>
<evidence type="ECO:0000313" key="1">
    <source>
        <dbReference type="EMBL" id="KKN41548.1"/>
    </source>
</evidence>
<dbReference type="AlphaFoldDB" id="A0A0F9TJB4"/>
<dbReference type="EMBL" id="LAZR01001641">
    <property type="protein sequence ID" value="KKN41548.1"/>
    <property type="molecule type" value="Genomic_DNA"/>
</dbReference>
<proteinExistence type="predicted"/>
<organism evidence="1">
    <name type="scientific">marine sediment metagenome</name>
    <dbReference type="NCBI Taxonomy" id="412755"/>
    <lineage>
        <taxon>unclassified sequences</taxon>
        <taxon>metagenomes</taxon>
        <taxon>ecological metagenomes</taxon>
    </lineage>
</organism>
<reference evidence="1" key="1">
    <citation type="journal article" date="2015" name="Nature">
        <title>Complex archaea that bridge the gap between prokaryotes and eukaryotes.</title>
        <authorList>
            <person name="Spang A."/>
            <person name="Saw J.H."/>
            <person name="Jorgensen S.L."/>
            <person name="Zaremba-Niedzwiedzka K."/>
            <person name="Martijn J."/>
            <person name="Lind A.E."/>
            <person name="van Eijk R."/>
            <person name="Schleper C."/>
            <person name="Guy L."/>
            <person name="Ettema T.J."/>
        </authorList>
    </citation>
    <scope>NUCLEOTIDE SEQUENCE</scope>
</reference>
<accession>A0A0F9TJB4</accession>
<name>A0A0F9TJB4_9ZZZZ</name>
<gene>
    <name evidence="1" type="ORF">LCGC14_0722040</name>
</gene>